<feature type="non-terminal residue" evidence="4">
    <location>
        <position position="1"/>
    </location>
</feature>
<dbReference type="GO" id="GO:0005730">
    <property type="term" value="C:nucleolus"/>
    <property type="evidence" value="ECO:0007669"/>
    <property type="project" value="TreeGrafter"/>
</dbReference>
<gene>
    <name evidence="4" type="ORF">DOTSEDRAFT_108137</name>
</gene>
<feature type="region of interest" description="Disordered" evidence="2">
    <location>
        <begin position="151"/>
        <end position="171"/>
    </location>
</feature>
<accession>N1Q1G7</accession>
<feature type="region of interest" description="Disordered" evidence="2">
    <location>
        <begin position="204"/>
        <end position="227"/>
    </location>
</feature>
<sequence>EPAAKRTKLDFSDSEDDSDNDVKLPEANGFKINEDFAKRFEHNKKREEKQRLEEKYGSADLGKRKDREEDEDSDVDSEDDESEDDDAALATEDVDQEIFATLAAIKQKDPRVYDANVKFYSEFDPEAVRVGAERKDKPMYLQDYQRERLLSGHTGGEDEGEHVPTFQEEQDQLRRKVVGEMHNSKSADAESDVEADFMVKKKKAVHDEMPGLPKDEKTKKKITDEDIKTADKDPETYLSNFMLARAWLPGDGARFDPLESDDSEDENRADDFENAYNMRFEDPKTANEKLQSFARDVGKYGVRREEKNSRARAREREREVREAEKREREEDKARLRKLKIEEAEEKVKRIKEAAGLRGKALDLDEWRDVIDGDFDDSKWDEVLKKRFGDEYYNEDDAVSSEGEAGDSQKRKPKKPRWDDDIDIDDLVPDFDKTAKPEVALSDLDDDNEEGGAPVSAAPEDSDDEEGTSSKKKTTKKDRGKEKADAKRAARIEKKKIEDLVDSTLAVQDPTLTSAASSKAPVVGFRYRETSPTDFGLTARDILFADDSQLNQWAGIKKLHAFRDEDRKKKDKKKLSKKARLKQWRKETFGKVDEPTGGFETILGGASGANAIAVEGGEGNVKEGARKRKRK</sequence>
<evidence type="ECO:0000256" key="1">
    <source>
        <dbReference type="ARBA" id="ARBA00007473"/>
    </source>
</evidence>
<dbReference type="OrthoDB" id="10252032at2759"/>
<dbReference type="OMA" id="WDNYDPR"/>
<dbReference type="PANTHER" id="PTHR14490">
    <property type="entry name" value="ZINC FINGER, ZZ TYPE"/>
    <property type="match status" value="1"/>
</dbReference>
<dbReference type="PANTHER" id="PTHR14490:SF5">
    <property type="entry name" value="PROTEIN KRI1 HOMOLOG"/>
    <property type="match status" value="1"/>
</dbReference>
<feature type="compositionally biased region" description="Basic and acidic residues" evidence="2">
    <location>
        <begin position="476"/>
        <end position="492"/>
    </location>
</feature>
<name>N1Q1G7_DOTSN</name>
<feature type="region of interest" description="Disordered" evidence="2">
    <location>
        <begin position="41"/>
        <end position="91"/>
    </location>
</feature>
<comment type="similarity">
    <text evidence="1">Belongs to the KRI1 family.</text>
</comment>
<dbReference type="EMBL" id="KB446535">
    <property type="protein sequence ID" value="EME48334.1"/>
    <property type="molecule type" value="Genomic_DNA"/>
</dbReference>
<feature type="region of interest" description="Disordered" evidence="2">
    <location>
        <begin position="1"/>
        <end position="28"/>
    </location>
</feature>
<dbReference type="Pfam" id="PF12936">
    <property type="entry name" value="Kri1_C"/>
    <property type="match status" value="1"/>
</dbReference>
<dbReference type="AlphaFoldDB" id="N1Q1G7"/>
<feature type="region of interest" description="Disordered" evidence="2">
    <location>
        <begin position="390"/>
        <end position="492"/>
    </location>
</feature>
<feature type="compositionally biased region" description="Basic and acidic residues" evidence="2">
    <location>
        <begin position="41"/>
        <end position="67"/>
    </location>
</feature>
<keyword evidence="5" id="KW-1185">Reference proteome</keyword>
<dbReference type="HOGENOM" id="CLU_009647_3_0_1"/>
<dbReference type="Pfam" id="PF05178">
    <property type="entry name" value="Kri1"/>
    <property type="match status" value="1"/>
</dbReference>
<feature type="compositionally biased region" description="Basic and acidic residues" evidence="2">
    <location>
        <begin position="205"/>
        <end position="227"/>
    </location>
</feature>
<feature type="compositionally biased region" description="Acidic residues" evidence="2">
    <location>
        <begin position="68"/>
        <end position="91"/>
    </location>
</feature>
<reference evidence="4 5" key="2">
    <citation type="journal article" date="2012" name="PLoS Pathog.">
        <title>Diverse lifestyles and strategies of plant pathogenesis encoded in the genomes of eighteen Dothideomycetes fungi.</title>
        <authorList>
            <person name="Ohm R.A."/>
            <person name="Feau N."/>
            <person name="Henrissat B."/>
            <person name="Schoch C.L."/>
            <person name="Horwitz B.A."/>
            <person name="Barry K.W."/>
            <person name="Condon B.J."/>
            <person name="Copeland A.C."/>
            <person name="Dhillon B."/>
            <person name="Glaser F."/>
            <person name="Hesse C.N."/>
            <person name="Kosti I."/>
            <person name="LaButti K."/>
            <person name="Lindquist E.A."/>
            <person name="Lucas S."/>
            <person name="Salamov A.A."/>
            <person name="Bradshaw R.E."/>
            <person name="Ciuffetti L."/>
            <person name="Hamelin R.C."/>
            <person name="Kema G.H.J."/>
            <person name="Lawrence C."/>
            <person name="Scott J.A."/>
            <person name="Spatafora J.W."/>
            <person name="Turgeon B.G."/>
            <person name="de Wit P.J.G.M."/>
            <person name="Zhong S."/>
            <person name="Goodwin S.B."/>
            <person name="Grigoriev I.V."/>
        </authorList>
    </citation>
    <scope>NUCLEOTIDE SEQUENCE [LARGE SCALE GENOMIC DNA]</scope>
    <source>
        <strain evidence="5">NZE10 / CBS 128990</strain>
    </source>
</reference>
<evidence type="ECO:0000256" key="2">
    <source>
        <dbReference type="SAM" id="MobiDB-lite"/>
    </source>
</evidence>
<reference evidence="5" key="1">
    <citation type="journal article" date="2012" name="PLoS Genet.">
        <title>The genomes of the fungal plant pathogens Cladosporium fulvum and Dothistroma septosporum reveal adaptation to different hosts and lifestyles but also signatures of common ancestry.</title>
        <authorList>
            <person name="de Wit P.J.G.M."/>
            <person name="van der Burgt A."/>
            <person name="Oekmen B."/>
            <person name="Stergiopoulos I."/>
            <person name="Abd-Elsalam K.A."/>
            <person name="Aerts A.L."/>
            <person name="Bahkali A.H."/>
            <person name="Beenen H.G."/>
            <person name="Chettri P."/>
            <person name="Cox M.P."/>
            <person name="Datema E."/>
            <person name="de Vries R.P."/>
            <person name="Dhillon B."/>
            <person name="Ganley A.R."/>
            <person name="Griffiths S.A."/>
            <person name="Guo Y."/>
            <person name="Hamelin R.C."/>
            <person name="Henrissat B."/>
            <person name="Kabir M.S."/>
            <person name="Jashni M.K."/>
            <person name="Kema G."/>
            <person name="Klaubauf S."/>
            <person name="Lapidus A."/>
            <person name="Levasseur A."/>
            <person name="Lindquist E."/>
            <person name="Mehrabi R."/>
            <person name="Ohm R.A."/>
            <person name="Owen T.J."/>
            <person name="Salamov A."/>
            <person name="Schwelm A."/>
            <person name="Schijlen E."/>
            <person name="Sun H."/>
            <person name="van den Burg H.A."/>
            <person name="van Ham R.C.H.J."/>
            <person name="Zhang S."/>
            <person name="Goodwin S.B."/>
            <person name="Grigoriev I.V."/>
            <person name="Collemare J."/>
            <person name="Bradshaw R.E."/>
        </authorList>
    </citation>
    <scope>NUCLEOTIDE SEQUENCE [LARGE SCALE GENOMIC DNA]</scope>
    <source>
        <strain evidence="5">NZE10 / CBS 128990</strain>
    </source>
</reference>
<feature type="region of interest" description="Disordered" evidence="2">
    <location>
        <begin position="301"/>
        <end position="334"/>
    </location>
</feature>
<feature type="non-terminal residue" evidence="4">
    <location>
        <position position="630"/>
    </location>
</feature>
<dbReference type="GO" id="GO:0030686">
    <property type="term" value="C:90S preribosome"/>
    <property type="evidence" value="ECO:0007669"/>
    <property type="project" value="TreeGrafter"/>
</dbReference>
<evidence type="ECO:0000313" key="4">
    <source>
        <dbReference type="EMBL" id="EME48334.1"/>
    </source>
</evidence>
<feature type="region of interest" description="Disordered" evidence="2">
    <location>
        <begin position="252"/>
        <end position="283"/>
    </location>
</feature>
<dbReference type="Proteomes" id="UP000016933">
    <property type="component" value="Unassembled WGS sequence"/>
</dbReference>
<evidence type="ECO:0000313" key="5">
    <source>
        <dbReference type="Proteomes" id="UP000016933"/>
    </source>
</evidence>
<dbReference type="InterPro" id="IPR024626">
    <property type="entry name" value="Kri1-like_C"/>
</dbReference>
<dbReference type="STRING" id="675120.N1Q1G7"/>
<feature type="compositionally biased region" description="Acidic residues" evidence="2">
    <location>
        <begin position="258"/>
        <end position="268"/>
    </location>
</feature>
<dbReference type="eggNOG" id="KOG2409">
    <property type="taxonomic scope" value="Eukaryota"/>
</dbReference>
<evidence type="ECO:0000259" key="3">
    <source>
        <dbReference type="Pfam" id="PF12936"/>
    </source>
</evidence>
<feature type="compositionally biased region" description="Acidic residues" evidence="2">
    <location>
        <begin position="419"/>
        <end position="428"/>
    </location>
</feature>
<organism evidence="4 5">
    <name type="scientific">Dothistroma septosporum (strain NZE10 / CBS 128990)</name>
    <name type="common">Red band needle blight fungus</name>
    <name type="synonym">Mycosphaerella pini</name>
    <dbReference type="NCBI Taxonomy" id="675120"/>
    <lineage>
        <taxon>Eukaryota</taxon>
        <taxon>Fungi</taxon>
        <taxon>Dikarya</taxon>
        <taxon>Ascomycota</taxon>
        <taxon>Pezizomycotina</taxon>
        <taxon>Dothideomycetes</taxon>
        <taxon>Dothideomycetidae</taxon>
        <taxon>Mycosphaerellales</taxon>
        <taxon>Mycosphaerellaceae</taxon>
        <taxon>Dothistroma</taxon>
    </lineage>
</organism>
<proteinExistence type="inferred from homology"/>
<protein>
    <recommendedName>
        <fullName evidence="3">Kri1-like C-terminal domain-containing protein</fullName>
    </recommendedName>
</protein>
<dbReference type="GO" id="GO:0000447">
    <property type="term" value="P:endonucleolytic cleavage in ITS1 to separate SSU-rRNA from 5.8S rRNA and LSU-rRNA from tricistronic rRNA transcript (SSU-rRNA, 5.8S rRNA, LSU-rRNA)"/>
    <property type="evidence" value="ECO:0007669"/>
    <property type="project" value="TreeGrafter"/>
</dbReference>
<feature type="domain" description="Kri1-like C-terminal" evidence="3">
    <location>
        <begin position="494"/>
        <end position="587"/>
    </location>
</feature>
<dbReference type="InterPro" id="IPR018034">
    <property type="entry name" value="Kri1"/>
</dbReference>